<evidence type="ECO:0008006" key="3">
    <source>
        <dbReference type="Google" id="ProtNLM"/>
    </source>
</evidence>
<dbReference type="SUPFAM" id="SSF48371">
    <property type="entry name" value="ARM repeat"/>
    <property type="match status" value="1"/>
</dbReference>
<dbReference type="PROSITE" id="PS51257">
    <property type="entry name" value="PROKAR_LIPOPROTEIN"/>
    <property type="match status" value="1"/>
</dbReference>
<sequence>MKFYPTILILCTLLIIFSGCIEDNSVDSLINDLDNENASIKNTAIEKLSQKGDENTISSLMQVTSNNNNPVEKRKNAIKVLGTIGNNQASELLLNISLDKGEEKTVRMASILALGEIGNETMLMPLANLSYGDDGLIFYHVAYVFDQVENDKENVYASYGKLPYPLSEDQRLYRNNVGEIMDEFSLNNGSPIIENATTIMRSYNIKSGYIEIASDVEPEISEMNVIYQIYDTEARKKGINQVPVRFVYCGVAVMPVCRYNVTDLEDMNFTYLYTVDDDGDVESRIYTTDFNFTNMSN</sequence>
<organism evidence="1 2">
    <name type="scientific">Methanolobus tindarius DSM 2278</name>
    <dbReference type="NCBI Taxonomy" id="1090322"/>
    <lineage>
        <taxon>Archaea</taxon>
        <taxon>Methanobacteriati</taxon>
        <taxon>Methanobacteriota</taxon>
        <taxon>Stenosarchaea group</taxon>
        <taxon>Methanomicrobia</taxon>
        <taxon>Methanosarcinales</taxon>
        <taxon>Methanosarcinaceae</taxon>
        <taxon>Methanolobus</taxon>
    </lineage>
</organism>
<dbReference type="RefSeq" id="WP_023843976.1">
    <property type="nucleotide sequence ID" value="NZ_AZAJ01000001.1"/>
</dbReference>
<name>W9DP55_METTI</name>
<reference evidence="1 2" key="1">
    <citation type="submission" date="2013-08" db="EMBL/GenBank/DDBJ databases">
        <authorList>
            <consortium name="DOE Joint Genome Institute"/>
            <person name="Eisen J."/>
            <person name="Huntemann M."/>
            <person name="Han J."/>
            <person name="Chen A."/>
            <person name="Kyrpides N."/>
            <person name="Mavromatis K."/>
            <person name="Markowitz V."/>
            <person name="Palaniappan K."/>
            <person name="Ivanova N."/>
            <person name="Schaumberg A."/>
            <person name="Pati A."/>
            <person name="Liolios K."/>
            <person name="Nordberg H.P."/>
            <person name="Cantor M.N."/>
            <person name="Hua S.X."/>
            <person name="Woyke T."/>
        </authorList>
    </citation>
    <scope>NUCLEOTIDE SEQUENCE [LARGE SCALE GENOMIC DNA]</scope>
    <source>
        <strain evidence="1 2">DSM 2278</strain>
    </source>
</reference>
<dbReference type="OrthoDB" id="141896at2157"/>
<dbReference type="InterPro" id="IPR011989">
    <property type="entry name" value="ARM-like"/>
</dbReference>
<dbReference type="AlphaFoldDB" id="W9DP55"/>
<dbReference type="EMBL" id="AZAJ01000001">
    <property type="protein sequence ID" value="ETA66840.1"/>
    <property type="molecule type" value="Genomic_DNA"/>
</dbReference>
<gene>
    <name evidence="1" type="ORF">MettiDRAFT_0243</name>
</gene>
<evidence type="ECO:0000313" key="1">
    <source>
        <dbReference type="EMBL" id="ETA66840.1"/>
    </source>
</evidence>
<dbReference type="Proteomes" id="UP000019483">
    <property type="component" value="Unassembled WGS sequence"/>
</dbReference>
<evidence type="ECO:0000313" key="2">
    <source>
        <dbReference type="Proteomes" id="UP000019483"/>
    </source>
</evidence>
<accession>W9DP55</accession>
<dbReference type="InterPro" id="IPR016024">
    <property type="entry name" value="ARM-type_fold"/>
</dbReference>
<dbReference type="Gene3D" id="1.25.10.10">
    <property type="entry name" value="Leucine-rich Repeat Variant"/>
    <property type="match status" value="1"/>
</dbReference>
<keyword evidence="2" id="KW-1185">Reference proteome</keyword>
<comment type="caution">
    <text evidence="1">The sequence shown here is derived from an EMBL/GenBank/DDBJ whole genome shotgun (WGS) entry which is preliminary data.</text>
</comment>
<dbReference type="Pfam" id="PF13646">
    <property type="entry name" value="HEAT_2"/>
    <property type="match status" value="1"/>
</dbReference>
<proteinExistence type="predicted"/>
<dbReference type="STRING" id="1090322.MettiDRAFT_0243"/>
<protein>
    <recommendedName>
        <fullName evidence="3">HEAT repeat domain-containing protein</fullName>
    </recommendedName>
</protein>